<evidence type="ECO:0000313" key="1">
    <source>
        <dbReference type="EMBL" id="CAB4149644.1"/>
    </source>
</evidence>
<name>A0A6J5MS53_9CAUD</name>
<dbReference type="EMBL" id="LR796528">
    <property type="protein sequence ID" value="CAB4149644.1"/>
    <property type="molecule type" value="Genomic_DNA"/>
</dbReference>
<protein>
    <submittedName>
        <fullName evidence="1">Uncharacterized protein</fullName>
    </submittedName>
</protein>
<reference evidence="1" key="1">
    <citation type="submission" date="2020-04" db="EMBL/GenBank/DDBJ databases">
        <authorList>
            <person name="Chiriac C."/>
            <person name="Salcher M."/>
            <person name="Ghai R."/>
            <person name="Kavagutti S V."/>
        </authorList>
    </citation>
    <scope>NUCLEOTIDE SEQUENCE</scope>
</reference>
<accession>A0A6J5MS53</accession>
<gene>
    <name evidence="1" type="ORF">UFOVP546_15</name>
</gene>
<sequence length="109" mass="13064">MTISFPPETGNLITTSTTYKVYADLVTDESKTVHYKELRGEMKGLSRGRKGWGRRVLLFLNDLLPVSIRPIKSKRAYRRRYLGVRHRIFIFRMHWRSHNKDKIKKLFKR</sequence>
<organism evidence="1">
    <name type="scientific">uncultured Caudovirales phage</name>
    <dbReference type="NCBI Taxonomy" id="2100421"/>
    <lineage>
        <taxon>Viruses</taxon>
        <taxon>Duplodnaviria</taxon>
        <taxon>Heunggongvirae</taxon>
        <taxon>Uroviricota</taxon>
        <taxon>Caudoviricetes</taxon>
        <taxon>Peduoviridae</taxon>
        <taxon>Maltschvirus</taxon>
        <taxon>Maltschvirus maltsch</taxon>
    </lineage>
</organism>
<proteinExistence type="predicted"/>